<gene>
    <name evidence="2" type="ORF">DARMORV10_C09P27740.1</name>
</gene>
<proteinExistence type="predicted"/>
<accession>A0A816IWK8</accession>
<dbReference type="AlphaFoldDB" id="A0A816IWK8"/>
<name>A0A816IWK8_BRANA</name>
<evidence type="ECO:0000256" key="1">
    <source>
        <dbReference type="SAM" id="Phobius"/>
    </source>
</evidence>
<sequence length="52" mass="5770">MVSSQLIDSLDSTETESDLTIADMMSLSLISSLSLSLCFDIHSVFFFFSNRS</sequence>
<protein>
    <submittedName>
        <fullName evidence="2">(rape) hypothetical protein</fullName>
    </submittedName>
</protein>
<keyword evidence="1" id="KW-0472">Membrane</keyword>
<keyword evidence="1" id="KW-1133">Transmembrane helix</keyword>
<dbReference type="EMBL" id="HG994373">
    <property type="protein sequence ID" value="CAF1733306.1"/>
    <property type="molecule type" value="Genomic_DNA"/>
</dbReference>
<reference evidence="2" key="1">
    <citation type="submission" date="2021-01" db="EMBL/GenBank/DDBJ databases">
        <authorList>
            <consortium name="Genoscope - CEA"/>
            <person name="William W."/>
        </authorList>
    </citation>
    <scope>NUCLEOTIDE SEQUENCE</scope>
</reference>
<organism evidence="2">
    <name type="scientific">Brassica napus</name>
    <name type="common">Rape</name>
    <dbReference type="NCBI Taxonomy" id="3708"/>
    <lineage>
        <taxon>Eukaryota</taxon>
        <taxon>Viridiplantae</taxon>
        <taxon>Streptophyta</taxon>
        <taxon>Embryophyta</taxon>
        <taxon>Tracheophyta</taxon>
        <taxon>Spermatophyta</taxon>
        <taxon>Magnoliopsida</taxon>
        <taxon>eudicotyledons</taxon>
        <taxon>Gunneridae</taxon>
        <taxon>Pentapetalae</taxon>
        <taxon>rosids</taxon>
        <taxon>malvids</taxon>
        <taxon>Brassicales</taxon>
        <taxon>Brassicaceae</taxon>
        <taxon>Brassiceae</taxon>
        <taxon>Brassica</taxon>
    </lineage>
</organism>
<keyword evidence="1" id="KW-0812">Transmembrane</keyword>
<feature type="transmembrane region" description="Helical" evidence="1">
    <location>
        <begin position="27"/>
        <end position="48"/>
    </location>
</feature>
<evidence type="ECO:0000313" key="2">
    <source>
        <dbReference type="EMBL" id="CAF1733306.1"/>
    </source>
</evidence>
<dbReference type="Proteomes" id="UP001295469">
    <property type="component" value="Chromosome C09"/>
</dbReference>